<reference evidence="1" key="1">
    <citation type="submission" date="2018-05" db="EMBL/GenBank/DDBJ databases">
        <title>Draft genome of Mucuna pruriens seed.</title>
        <authorList>
            <person name="Nnadi N.E."/>
            <person name="Vos R."/>
            <person name="Hasami M.H."/>
            <person name="Devisetty U.K."/>
            <person name="Aguiy J.C."/>
        </authorList>
    </citation>
    <scope>NUCLEOTIDE SEQUENCE [LARGE SCALE GENOMIC DNA]</scope>
    <source>
        <strain evidence="1">JCA_2017</strain>
    </source>
</reference>
<comment type="caution">
    <text evidence="1">The sequence shown here is derived from an EMBL/GenBank/DDBJ whole genome shotgun (WGS) entry which is preliminary data.</text>
</comment>
<evidence type="ECO:0000313" key="1">
    <source>
        <dbReference type="EMBL" id="RDX77567.1"/>
    </source>
</evidence>
<dbReference type="EMBL" id="QJKJ01009139">
    <property type="protein sequence ID" value="RDX77567.1"/>
    <property type="molecule type" value="Genomic_DNA"/>
</dbReference>
<organism evidence="1 2">
    <name type="scientific">Mucuna pruriens</name>
    <name type="common">Velvet bean</name>
    <name type="synonym">Dolichos pruriens</name>
    <dbReference type="NCBI Taxonomy" id="157652"/>
    <lineage>
        <taxon>Eukaryota</taxon>
        <taxon>Viridiplantae</taxon>
        <taxon>Streptophyta</taxon>
        <taxon>Embryophyta</taxon>
        <taxon>Tracheophyta</taxon>
        <taxon>Spermatophyta</taxon>
        <taxon>Magnoliopsida</taxon>
        <taxon>eudicotyledons</taxon>
        <taxon>Gunneridae</taxon>
        <taxon>Pentapetalae</taxon>
        <taxon>rosids</taxon>
        <taxon>fabids</taxon>
        <taxon>Fabales</taxon>
        <taxon>Fabaceae</taxon>
        <taxon>Papilionoideae</taxon>
        <taxon>50 kb inversion clade</taxon>
        <taxon>NPAAA clade</taxon>
        <taxon>indigoferoid/millettioid clade</taxon>
        <taxon>Phaseoleae</taxon>
        <taxon>Mucuna</taxon>
    </lineage>
</organism>
<dbReference type="STRING" id="157652.A0A371FGX4"/>
<feature type="non-terminal residue" evidence="1">
    <location>
        <position position="160"/>
    </location>
</feature>
<dbReference type="Proteomes" id="UP000257109">
    <property type="component" value="Unassembled WGS sequence"/>
</dbReference>
<protein>
    <submittedName>
        <fullName evidence="1">Uncharacterized protein</fullName>
    </submittedName>
</protein>
<sequence length="160" mass="17728">MLSHMLPEKPCLHAFKMLLPPPQTSSVIIALAHTVIQIESIGKMLQAEYILDLQKQLTLMGSEARRESNGTLSSEESIPSMTTVDKLRSQLDDAIASECPFCGDLMIREISLPFIHPGEGLHVLSWEINPNVGSQRNISDFVKKLLAVEFGCESFNPYSS</sequence>
<name>A0A371FGX4_MUCPR</name>
<dbReference type="AlphaFoldDB" id="A0A371FGX4"/>
<accession>A0A371FGX4</accession>
<proteinExistence type="predicted"/>
<keyword evidence="2" id="KW-1185">Reference proteome</keyword>
<feature type="non-terminal residue" evidence="1">
    <location>
        <position position="1"/>
    </location>
</feature>
<evidence type="ECO:0000313" key="2">
    <source>
        <dbReference type="Proteomes" id="UP000257109"/>
    </source>
</evidence>
<dbReference type="OrthoDB" id="1845386at2759"/>
<gene>
    <name evidence="1" type="ORF">CR513_42290</name>
</gene>